<proteinExistence type="predicted"/>
<evidence type="ECO:0000256" key="2">
    <source>
        <dbReference type="ARBA" id="ARBA00023043"/>
    </source>
</evidence>
<dbReference type="GO" id="GO:0005829">
    <property type="term" value="C:cytosol"/>
    <property type="evidence" value="ECO:0007669"/>
    <property type="project" value="TreeGrafter"/>
</dbReference>
<keyword evidence="1" id="KW-0677">Repeat</keyword>
<dbReference type="InterPro" id="IPR051070">
    <property type="entry name" value="NF-kappa-B_inhibitor"/>
</dbReference>
<evidence type="ECO:0000256" key="3">
    <source>
        <dbReference type="PROSITE-ProRule" id="PRU00023"/>
    </source>
</evidence>
<feature type="repeat" description="ANK" evidence="3">
    <location>
        <begin position="177"/>
        <end position="209"/>
    </location>
</feature>
<dbReference type="InterPro" id="IPR036770">
    <property type="entry name" value="Ankyrin_rpt-contain_sf"/>
</dbReference>
<reference evidence="4" key="1">
    <citation type="submission" date="2022-08" db="UniProtKB">
        <authorList>
            <consortium name="EnsemblMetazoa"/>
        </authorList>
    </citation>
    <scope>IDENTIFICATION</scope>
    <source>
        <strain evidence="4">05x7-T-G4-1.051#20</strain>
    </source>
</reference>
<keyword evidence="2 3" id="KW-0040">ANK repeat</keyword>
<dbReference type="Proteomes" id="UP000005408">
    <property type="component" value="Unassembled WGS sequence"/>
</dbReference>
<dbReference type="SMART" id="SM00248">
    <property type="entry name" value="ANK"/>
    <property type="match status" value="4"/>
</dbReference>
<dbReference type="PROSITE" id="PS50297">
    <property type="entry name" value="ANK_REP_REGION"/>
    <property type="match status" value="1"/>
</dbReference>
<dbReference type="PANTHER" id="PTHR46680">
    <property type="entry name" value="NF-KAPPA-B INHIBITOR ALPHA"/>
    <property type="match status" value="1"/>
</dbReference>
<evidence type="ECO:0000313" key="4">
    <source>
        <dbReference type="EnsemblMetazoa" id="G11100.1:cds"/>
    </source>
</evidence>
<dbReference type="PROSITE" id="PS50088">
    <property type="entry name" value="ANK_REPEAT"/>
    <property type="match status" value="1"/>
</dbReference>
<dbReference type="InterPro" id="IPR002110">
    <property type="entry name" value="Ankyrin_rpt"/>
</dbReference>
<sequence length="288" mass="31905">MSNRDFARHQNLDEDDLVEDCAPFGGPTEYLKKSAHHFSSDKCDSVCDSGVDLRSVESCYSSYAGSLPVVAEKSPDTQTIEEKLEGLTLGSQNYPSTEETKCSLDDGYISYDRKEVSCELSHDPTPQISPEVFQLYSQDNDGDSQLHMAIINLLVPIALYIIQQAPSRDWLNLPNNMLQTCLHLAAENTHLPIIRLLVMSGANLNTQDGKSGKSVIHYAAETGNTLLLDFLLQYSTINLHSRTYSGLTAIMLADGRNYHDIVHQLQKYGGSLENVAFDDSSDSEEDMS</sequence>
<protein>
    <recommendedName>
        <fullName evidence="6">NF-kappa-B inhibitor cactus</fullName>
    </recommendedName>
</protein>
<evidence type="ECO:0000256" key="1">
    <source>
        <dbReference type="ARBA" id="ARBA00022737"/>
    </source>
</evidence>
<keyword evidence="5" id="KW-1185">Reference proteome</keyword>
<dbReference type="GO" id="GO:0051059">
    <property type="term" value="F:NF-kappaB binding"/>
    <property type="evidence" value="ECO:0007669"/>
    <property type="project" value="TreeGrafter"/>
</dbReference>
<dbReference type="PANTHER" id="PTHR46680:SF3">
    <property type="entry name" value="NF-KAPPA-B INHIBITOR CACTUS"/>
    <property type="match status" value="1"/>
</dbReference>
<evidence type="ECO:0008006" key="6">
    <source>
        <dbReference type="Google" id="ProtNLM"/>
    </source>
</evidence>
<accession>A0A8W8HUE6</accession>
<evidence type="ECO:0000313" key="5">
    <source>
        <dbReference type="Proteomes" id="UP000005408"/>
    </source>
</evidence>
<dbReference type="SUPFAM" id="SSF48403">
    <property type="entry name" value="Ankyrin repeat"/>
    <property type="match status" value="1"/>
</dbReference>
<dbReference type="AlphaFoldDB" id="A0A8W8HUE6"/>
<dbReference type="EnsemblMetazoa" id="G11100.1">
    <property type="protein sequence ID" value="G11100.1:cds"/>
    <property type="gene ID" value="G11100"/>
</dbReference>
<dbReference type="Pfam" id="PF12796">
    <property type="entry name" value="Ank_2"/>
    <property type="match status" value="1"/>
</dbReference>
<dbReference type="GO" id="GO:0071356">
    <property type="term" value="P:cellular response to tumor necrosis factor"/>
    <property type="evidence" value="ECO:0007669"/>
    <property type="project" value="TreeGrafter"/>
</dbReference>
<dbReference type="Gene3D" id="1.25.40.20">
    <property type="entry name" value="Ankyrin repeat-containing domain"/>
    <property type="match status" value="1"/>
</dbReference>
<organism evidence="4 5">
    <name type="scientific">Magallana gigas</name>
    <name type="common">Pacific oyster</name>
    <name type="synonym">Crassostrea gigas</name>
    <dbReference type="NCBI Taxonomy" id="29159"/>
    <lineage>
        <taxon>Eukaryota</taxon>
        <taxon>Metazoa</taxon>
        <taxon>Spiralia</taxon>
        <taxon>Lophotrochozoa</taxon>
        <taxon>Mollusca</taxon>
        <taxon>Bivalvia</taxon>
        <taxon>Autobranchia</taxon>
        <taxon>Pteriomorphia</taxon>
        <taxon>Ostreida</taxon>
        <taxon>Ostreoidea</taxon>
        <taxon>Ostreidae</taxon>
        <taxon>Magallana</taxon>
    </lineage>
</organism>
<name>A0A8W8HUE6_MAGGI</name>